<comment type="caution">
    <text evidence="14">The sequence shown here is derived from an EMBL/GenBank/DDBJ whole genome shotgun (WGS) entry which is preliminary data.</text>
</comment>
<keyword evidence="7 10" id="KW-0129">CBS domain</keyword>
<dbReference type="Gene3D" id="1.10.3080.10">
    <property type="entry name" value="Clc chloride channel"/>
    <property type="match status" value="1"/>
</dbReference>
<reference evidence="14 15" key="1">
    <citation type="submission" date="2020-08" db="EMBL/GenBank/DDBJ databases">
        <authorList>
            <person name="Hejnol A."/>
        </authorList>
    </citation>
    <scope>NUCLEOTIDE SEQUENCE [LARGE SCALE GENOMIC DNA]</scope>
</reference>
<feature type="transmembrane region" description="Helical" evidence="11">
    <location>
        <begin position="156"/>
        <end position="180"/>
    </location>
</feature>
<protein>
    <recommendedName>
        <fullName evidence="11">Chloride channel protein</fullName>
    </recommendedName>
</protein>
<feature type="transmembrane region" description="Helical" evidence="11">
    <location>
        <begin position="283"/>
        <end position="303"/>
    </location>
</feature>
<evidence type="ECO:0000313" key="14">
    <source>
        <dbReference type="EMBL" id="CAD5124730.1"/>
    </source>
</evidence>
<keyword evidence="3 11" id="KW-0812">Transmembrane</keyword>
<evidence type="ECO:0000256" key="10">
    <source>
        <dbReference type="PROSITE-ProRule" id="PRU00703"/>
    </source>
</evidence>
<feature type="compositionally biased region" description="Basic and acidic residues" evidence="12">
    <location>
        <begin position="690"/>
        <end position="711"/>
    </location>
</feature>
<evidence type="ECO:0000256" key="7">
    <source>
        <dbReference type="ARBA" id="ARBA00023122"/>
    </source>
</evidence>
<gene>
    <name evidence="14" type="ORF">DGYR_LOCUS12223</name>
</gene>
<dbReference type="Gene3D" id="3.10.580.10">
    <property type="entry name" value="CBS-domain"/>
    <property type="match status" value="1"/>
</dbReference>
<sequence length="743" mass="82442">MLMTIIGICIGLMAFLLKQILAVLGDAKWTKARQLVTESLLKSWGWTAGISVIFVLLSSILVVFVHPPAGGSGVPETITFLNGIVIHQTLSLRNFIVKFASVVFAVSSGLPSSIQGPIISLGGIVGSGVGQFQSKSLGFQPKCFSRFRNAEDRRTFTTAGVAAGVAAAFNAPIGGLLFAMEDLSSHWNRKLSWQTFFCCCISVSVANSFNSAFDRFKWQGSFGLFSLWVAEPTQVNILLLIPAIILGLIGGVLGAIFTRLNVAIIELRKFLFGKIKNLNLQRLVQIIEPCIIVLIMTIFVILMPSAFKCTQNSGLDQNETSILARQCNLTVSGALYGRAFGLAILDIYTSRTGHQYPIDSYWEWIDPGAIAMLGAGSLLGGVTRLCLAVTMIIVEMSQDIDFVIPVMISIWSAKVVADQLALPLYKFMLNIKSLPYLDAEAEVVIDNEIVNLELYKASHIMASSPKTIHSVESLSTLARLLLGTKHGGFPVVKYDEVTKTDICYGLITRNELYIVMCCDDVYNEEQIGKTVTPTIEWEKISVDYLTDPSAMEERVRTYTKFDQYRNIYVNLEQFIDKSCTKVDQEYSVHRVYTLFRTLGLRHLVVIDCWNSVVGIITRKDLMNYHLNERLSLVESSWKVEEQITNTSNEDKGDNSAYQILPAVTISRIEEETEETSRKNTISSVDEEADGKDRKDENGNAKSPAKEGEMKESFQVVTEVKMRSNNRAKGNEEAVSDEREKSDS</sequence>
<keyword evidence="8 11" id="KW-0472">Membrane</keyword>
<name>A0A7I8W9E6_9ANNE</name>
<proteinExistence type="inferred from homology"/>
<feature type="domain" description="CBS" evidence="13">
    <location>
        <begin position="575"/>
        <end position="632"/>
    </location>
</feature>
<dbReference type="SUPFAM" id="SSF81340">
    <property type="entry name" value="Clc chloride channel"/>
    <property type="match status" value="1"/>
</dbReference>
<dbReference type="InterPro" id="IPR051280">
    <property type="entry name" value="Cl-channel/antiporter"/>
</dbReference>
<feature type="region of interest" description="Disordered" evidence="12">
    <location>
        <begin position="668"/>
        <end position="743"/>
    </location>
</feature>
<dbReference type="OrthoDB" id="428525at2759"/>
<feature type="compositionally biased region" description="Basic and acidic residues" evidence="12">
    <location>
        <begin position="728"/>
        <end position="743"/>
    </location>
</feature>
<feature type="transmembrane region" description="Helical" evidence="11">
    <location>
        <begin position="237"/>
        <end position="262"/>
    </location>
</feature>
<keyword evidence="4" id="KW-0677">Repeat</keyword>
<evidence type="ECO:0000256" key="2">
    <source>
        <dbReference type="ARBA" id="ARBA00022448"/>
    </source>
</evidence>
<dbReference type="InterPro" id="IPR000644">
    <property type="entry name" value="CBS_dom"/>
</dbReference>
<comment type="subcellular location">
    <subcellularLocation>
        <location evidence="1 11">Membrane</location>
        <topology evidence="1 11">Multi-pass membrane protein</topology>
    </subcellularLocation>
</comment>
<dbReference type="PANTHER" id="PTHR11689:SF89">
    <property type="entry name" value="CHLORIDE CHANNEL PROTEIN"/>
    <property type="match status" value="1"/>
</dbReference>
<keyword evidence="6 11" id="KW-0406">Ion transport</keyword>
<dbReference type="PROSITE" id="PS51371">
    <property type="entry name" value="CBS"/>
    <property type="match status" value="1"/>
</dbReference>
<accession>A0A7I8W9E6</accession>
<comment type="caution">
    <text evidence="11">Lacks conserved residue(s) required for the propagation of feature annotation.</text>
</comment>
<dbReference type="SUPFAM" id="SSF54631">
    <property type="entry name" value="CBS-domain pair"/>
    <property type="match status" value="1"/>
</dbReference>
<evidence type="ECO:0000256" key="3">
    <source>
        <dbReference type="ARBA" id="ARBA00022692"/>
    </source>
</evidence>
<evidence type="ECO:0000256" key="11">
    <source>
        <dbReference type="RuleBase" id="RU361221"/>
    </source>
</evidence>
<evidence type="ECO:0000256" key="8">
    <source>
        <dbReference type="ARBA" id="ARBA00023136"/>
    </source>
</evidence>
<dbReference type="Proteomes" id="UP000549394">
    <property type="component" value="Unassembled WGS sequence"/>
</dbReference>
<organism evidence="14 15">
    <name type="scientific">Dimorphilus gyrociliatus</name>
    <dbReference type="NCBI Taxonomy" id="2664684"/>
    <lineage>
        <taxon>Eukaryota</taxon>
        <taxon>Metazoa</taxon>
        <taxon>Spiralia</taxon>
        <taxon>Lophotrochozoa</taxon>
        <taxon>Annelida</taxon>
        <taxon>Polychaeta</taxon>
        <taxon>Polychaeta incertae sedis</taxon>
        <taxon>Dinophilidae</taxon>
        <taxon>Dimorphilus</taxon>
    </lineage>
</organism>
<feature type="transmembrane region" description="Helical" evidence="11">
    <location>
        <begin position="46"/>
        <end position="65"/>
    </location>
</feature>
<dbReference type="PRINTS" id="PR00762">
    <property type="entry name" value="CLCHANNEL"/>
</dbReference>
<keyword evidence="2 11" id="KW-0813">Transport</keyword>
<evidence type="ECO:0000256" key="12">
    <source>
        <dbReference type="SAM" id="MobiDB-lite"/>
    </source>
</evidence>
<dbReference type="InterPro" id="IPR014743">
    <property type="entry name" value="Cl-channel_core"/>
</dbReference>
<dbReference type="AlphaFoldDB" id="A0A7I8W9E6"/>
<keyword evidence="5 11" id="KW-1133">Transmembrane helix</keyword>
<evidence type="ECO:0000256" key="1">
    <source>
        <dbReference type="ARBA" id="ARBA00004141"/>
    </source>
</evidence>
<comment type="similarity">
    <text evidence="11">Belongs to the chloride channel (TC 2.A.49) family.</text>
</comment>
<dbReference type="GO" id="GO:0005254">
    <property type="term" value="F:chloride channel activity"/>
    <property type="evidence" value="ECO:0007669"/>
    <property type="project" value="UniProtKB-UniRule"/>
</dbReference>
<dbReference type="Pfam" id="PF00654">
    <property type="entry name" value="Voltage_CLC"/>
    <property type="match status" value="2"/>
</dbReference>
<keyword evidence="15" id="KW-1185">Reference proteome</keyword>
<dbReference type="PANTHER" id="PTHR11689">
    <property type="entry name" value="CHLORIDE CHANNEL PROTEIN CLC FAMILY MEMBER"/>
    <property type="match status" value="1"/>
</dbReference>
<evidence type="ECO:0000313" key="15">
    <source>
        <dbReference type="Proteomes" id="UP000549394"/>
    </source>
</evidence>
<dbReference type="InterPro" id="IPR001807">
    <property type="entry name" value="ClC"/>
</dbReference>
<keyword evidence="9 11" id="KW-0868">Chloride</keyword>
<dbReference type="GO" id="GO:0016020">
    <property type="term" value="C:membrane"/>
    <property type="evidence" value="ECO:0007669"/>
    <property type="project" value="UniProtKB-SubCell"/>
</dbReference>
<evidence type="ECO:0000256" key="5">
    <source>
        <dbReference type="ARBA" id="ARBA00022989"/>
    </source>
</evidence>
<dbReference type="SMART" id="SM00116">
    <property type="entry name" value="CBS"/>
    <property type="match status" value="2"/>
</dbReference>
<dbReference type="EMBL" id="CAJFCJ010000022">
    <property type="protein sequence ID" value="CAD5124730.1"/>
    <property type="molecule type" value="Genomic_DNA"/>
</dbReference>
<evidence type="ECO:0000256" key="4">
    <source>
        <dbReference type="ARBA" id="ARBA00022737"/>
    </source>
</evidence>
<dbReference type="InterPro" id="IPR046342">
    <property type="entry name" value="CBS_dom_sf"/>
</dbReference>
<evidence type="ECO:0000259" key="13">
    <source>
        <dbReference type="PROSITE" id="PS51371"/>
    </source>
</evidence>
<dbReference type="Pfam" id="PF00571">
    <property type="entry name" value="CBS"/>
    <property type="match status" value="2"/>
</dbReference>
<evidence type="ECO:0000256" key="6">
    <source>
        <dbReference type="ARBA" id="ARBA00023065"/>
    </source>
</evidence>
<evidence type="ECO:0000256" key="9">
    <source>
        <dbReference type="ARBA" id="ARBA00023214"/>
    </source>
</evidence>